<dbReference type="AlphaFoldDB" id="A0A816PWF0"/>
<reference evidence="1" key="1">
    <citation type="submission" date="2021-02" db="EMBL/GenBank/DDBJ databases">
        <authorList>
            <person name="Nowell W R."/>
        </authorList>
    </citation>
    <scope>NUCLEOTIDE SEQUENCE</scope>
</reference>
<comment type="caution">
    <text evidence="1">The sequence shown here is derived from an EMBL/GenBank/DDBJ whole genome shotgun (WGS) entry which is preliminary data.</text>
</comment>
<dbReference type="Proteomes" id="UP000663824">
    <property type="component" value="Unassembled WGS sequence"/>
</dbReference>
<evidence type="ECO:0008006" key="3">
    <source>
        <dbReference type="Google" id="ProtNLM"/>
    </source>
</evidence>
<sequence>MITCNMNDHLSPFDLLSNEFLIKLFQHFNAQHLFQSFYNLNIRLNRLLESFHNLKLVFYLTTSNNSLISNDQIFHVYVHTLIVDSNVDVDLNRFPNIRRLKFEWFSMTELVKISTNVLPYLEELNLVYIATLRPNNGSLLLPRIRTFKIRFIDFSSYQTFLFARPNLSCLQCSIFTSDKCTLNHQIHNNLKQLIIKVSDAV</sequence>
<organism evidence="1 2">
    <name type="scientific">Rotaria magnacalcarata</name>
    <dbReference type="NCBI Taxonomy" id="392030"/>
    <lineage>
        <taxon>Eukaryota</taxon>
        <taxon>Metazoa</taxon>
        <taxon>Spiralia</taxon>
        <taxon>Gnathifera</taxon>
        <taxon>Rotifera</taxon>
        <taxon>Eurotatoria</taxon>
        <taxon>Bdelloidea</taxon>
        <taxon>Philodinida</taxon>
        <taxon>Philodinidae</taxon>
        <taxon>Rotaria</taxon>
    </lineage>
</organism>
<proteinExistence type="predicted"/>
<evidence type="ECO:0000313" key="2">
    <source>
        <dbReference type="Proteomes" id="UP000663824"/>
    </source>
</evidence>
<gene>
    <name evidence="1" type="ORF">MBJ925_LOCUS13639</name>
</gene>
<protein>
    <recommendedName>
        <fullName evidence="3">F-box domain-containing protein</fullName>
    </recommendedName>
</protein>
<name>A0A816PWF0_9BILA</name>
<dbReference type="EMBL" id="CAJNRE010006321">
    <property type="protein sequence ID" value="CAF2053715.1"/>
    <property type="molecule type" value="Genomic_DNA"/>
</dbReference>
<evidence type="ECO:0000313" key="1">
    <source>
        <dbReference type="EMBL" id="CAF2053715.1"/>
    </source>
</evidence>
<accession>A0A816PWF0</accession>